<organism evidence="1 2">
    <name type="scientific">Ectopseudomonas oleovorans</name>
    <name type="common">Pseudomonas oleovorans</name>
    <dbReference type="NCBI Taxonomy" id="301"/>
    <lineage>
        <taxon>Bacteria</taxon>
        <taxon>Pseudomonadati</taxon>
        <taxon>Pseudomonadota</taxon>
        <taxon>Gammaproteobacteria</taxon>
        <taxon>Pseudomonadales</taxon>
        <taxon>Pseudomonadaceae</taxon>
        <taxon>Ectopseudomonas</taxon>
    </lineage>
</organism>
<accession>A0A379PJX5</accession>
<dbReference type="EMBL" id="UGUV01000003">
    <property type="protein sequence ID" value="SUE72435.1"/>
    <property type="molecule type" value="Genomic_DNA"/>
</dbReference>
<dbReference type="AlphaFoldDB" id="A0A379PJX5"/>
<proteinExistence type="predicted"/>
<protein>
    <submittedName>
        <fullName evidence="1">Uncharacterized protein</fullName>
    </submittedName>
</protein>
<gene>
    <name evidence="1" type="ORF">NCTC10692_04590</name>
</gene>
<dbReference type="RefSeq" id="WP_074858861.1">
    <property type="nucleotide sequence ID" value="NZ_FNZC01000033.1"/>
</dbReference>
<reference evidence="1 2" key="1">
    <citation type="submission" date="2018-06" db="EMBL/GenBank/DDBJ databases">
        <authorList>
            <consortium name="Pathogen Informatics"/>
            <person name="Doyle S."/>
        </authorList>
    </citation>
    <scope>NUCLEOTIDE SEQUENCE [LARGE SCALE GENOMIC DNA]</scope>
    <source>
        <strain evidence="1 2">NCTC10692</strain>
    </source>
</reference>
<dbReference type="Proteomes" id="UP000255303">
    <property type="component" value="Unassembled WGS sequence"/>
</dbReference>
<evidence type="ECO:0000313" key="1">
    <source>
        <dbReference type="EMBL" id="SUE72435.1"/>
    </source>
</evidence>
<sequence length="109" mass="12350">MSRHTIDLPSTTSAGRAIVVIGFQVGVSGPHYFCYLFDATDPMTTPLWNSLFAPGYGEVQEADGFDEVLQKWGVQLPDFLKRALREDWVKTQLNTEYCWQADGSFDQIR</sequence>
<name>A0A379PJX5_ECTOL</name>
<evidence type="ECO:0000313" key="2">
    <source>
        <dbReference type="Proteomes" id="UP000255303"/>
    </source>
</evidence>